<protein>
    <recommendedName>
        <fullName evidence="3">DUF1510 domain-containing protein</fullName>
    </recommendedName>
</protein>
<feature type="compositionally biased region" description="Polar residues" evidence="1">
    <location>
        <begin position="110"/>
        <end position="125"/>
    </location>
</feature>
<dbReference type="Pfam" id="PF07423">
    <property type="entry name" value="DUF1510"/>
    <property type="match status" value="1"/>
</dbReference>
<gene>
    <name evidence="4" type="ORF">BTO30_05575</name>
</gene>
<keyword evidence="5" id="KW-1185">Reference proteome</keyword>
<feature type="compositionally biased region" description="Acidic residues" evidence="1">
    <location>
        <begin position="59"/>
        <end position="79"/>
    </location>
</feature>
<feature type="region of interest" description="Disordered" evidence="1">
    <location>
        <begin position="44"/>
        <end position="125"/>
    </location>
</feature>
<dbReference type="EMBL" id="MSDU01000008">
    <property type="protein sequence ID" value="OLN23431.1"/>
    <property type="molecule type" value="Genomic_DNA"/>
</dbReference>
<evidence type="ECO:0000256" key="1">
    <source>
        <dbReference type="SAM" id="MobiDB-lite"/>
    </source>
</evidence>
<evidence type="ECO:0000313" key="4">
    <source>
        <dbReference type="EMBL" id="OLN23431.1"/>
    </source>
</evidence>
<dbReference type="AlphaFoldDB" id="A0A1Q8Q806"/>
<proteinExistence type="predicted"/>
<dbReference type="OrthoDB" id="2168558at2"/>
<dbReference type="STRING" id="1714264.BTO30_05575"/>
<sequence>MEHTSRAERKTKRRKTNRILNTAIAVVVLLIIIVGFTIFAGGNDEEPAAPEETKPAEEQTADVPDEVEEENPAETEEPVEEKAEEVRVVTEGTEPNVEQDIVDPNWKGVGTTQSGPHTSSFDTGSTDWQEKVNALSYATGIPVDNMTVWYISGNGQHGAIGTVSPKNDQNDAYRVFIEWVDGEGWKPVKVQKLERNDKGR</sequence>
<feature type="domain" description="DUF1510" evidence="3">
    <location>
        <begin position="101"/>
        <end position="193"/>
    </location>
</feature>
<keyword evidence="2" id="KW-0812">Transmembrane</keyword>
<name>A0A1Q8Q806_9BACI</name>
<comment type="caution">
    <text evidence="4">The sequence shown here is derived from an EMBL/GenBank/DDBJ whole genome shotgun (WGS) entry which is preliminary data.</text>
</comment>
<accession>A0A1Q8Q806</accession>
<keyword evidence="2" id="KW-1133">Transmembrane helix</keyword>
<evidence type="ECO:0000259" key="3">
    <source>
        <dbReference type="Pfam" id="PF07423"/>
    </source>
</evidence>
<evidence type="ECO:0000256" key="2">
    <source>
        <dbReference type="SAM" id="Phobius"/>
    </source>
</evidence>
<organism evidence="4 5">
    <name type="scientific">Domibacillus antri</name>
    <dbReference type="NCBI Taxonomy" id="1714264"/>
    <lineage>
        <taxon>Bacteria</taxon>
        <taxon>Bacillati</taxon>
        <taxon>Bacillota</taxon>
        <taxon>Bacilli</taxon>
        <taxon>Bacillales</taxon>
        <taxon>Bacillaceae</taxon>
        <taxon>Domibacillus</taxon>
    </lineage>
</organism>
<reference evidence="4 5" key="1">
    <citation type="submission" date="2016-12" db="EMBL/GenBank/DDBJ databases">
        <title>Domibacillus antri genome sequencing.</title>
        <authorList>
            <person name="Verma A."/>
            <person name="Krishnamurthi S."/>
        </authorList>
    </citation>
    <scope>NUCLEOTIDE SEQUENCE [LARGE SCALE GENOMIC DNA]</scope>
    <source>
        <strain evidence="4 5">XD80</strain>
    </source>
</reference>
<feature type="transmembrane region" description="Helical" evidence="2">
    <location>
        <begin position="20"/>
        <end position="40"/>
    </location>
</feature>
<evidence type="ECO:0000313" key="5">
    <source>
        <dbReference type="Proteomes" id="UP000185568"/>
    </source>
</evidence>
<dbReference type="InterPro" id="IPR009988">
    <property type="entry name" value="DUF1510"/>
</dbReference>
<dbReference type="Proteomes" id="UP000185568">
    <property type="component" value="Unassembled WGS sequence"/>
</dbReference>
<keyword evidence="2" id="KW-0472">Membrane</keyword>
<dbReference type="RefSeq" id="WP_075397722.1">
    <property type="nucleotide sequence ID" value="NZ_MSDU01000008.1"/>
</dbReference>